<evidence type="ECO:0000313" key="9">
    <source>
        <dbReference type="Proteomes" id="UP000266841"/>
    </source>
</evidence>
<evidence type="ECO:0000256" key="1">
    <source>
        <dbReference type="ARBA" id="ARBA00004141"/>
    </source>
</evidence>
<feature type="region of interest" description="Disordered" evidence="6">
    <location>
        <begin position="170"/>
        <end position="201"/>
    </location>
</feature>
<feature type="region of interest" description="Disordered" evidence="6">
    <location>
        <begin position="214"/>
        <end position="238"/>
    </location>
</feature>
<evidence type="ECO:0000313" key="8">
    <source>
        <dbReference type="EMBL" id="EJK73333.1"/>
    </source>
</evidence>
<keyword evidence="5 7" id="KW-0472">Membrane</keyword>
<feature type="transmembrane region" description="Helical" evidence="7">
    <location>
        <begin position="12"/>
        <end position="30"/>
    </location>
</feature>
<dbReference type="SUPFAM" id="SSF103481">
    <property type="entry name" value="Multidrug resistance efflux transporter EmrE"/>
    <property type="match status" value="1"/>
</dbReference>
<dbReference type="Proteomes" id="UP000266841">
    <property type="component" value="Unassembled WGS sequence"/>
</dbReference>
<comment type="caution">
    <text evidence="8">The sequence shown here is derived from an EMBL/GenBank/DDBJ whole genome shotgun (WGS) entry which is preliminary data.</text>
</comment>
<dbReference type="Pfam" id="PF07857">
    <property type="entry name" value="TMEM144"/>
    <property type="match status" value="1"/>
</dbReference>
<evidence type="ECO:0000256" key="4">
    <source>
        <dbReference type="ARBA" id="ARBA00022989"/>
    </source>
</evidence>
<protein>
    <submittedName>
        <fullName evidence="8">Uncharacterized protein</fullName>
    </submittedName>
</protein>
<proteinExistence type="inferred from homology"/>
<dbReference type="OrthoDB" id="426527at2759"/>
<dbReference type="AlphaFoldDB" id="K0T3S0"/>
<reference evidence="8 9" key="1">
    <citation type="journal article" date="2012" name="Genome Biol.">
        <title>Genome and low-iron response of an oceanic diatom adapted to chronic iron limitation.</title>
        <authorList>
            <person name="Lommer M."/>
            <person name="Specht M."/>
            <person name="Roy A.S."/>
            <person name="Kraemer L."/>
            <person name="Andreson R."/>
            <person name="Gutowska M.A."/>
            <person name="Wolf J."/>
            <person name="Bergner S.V."/>
            <person name="Schilhabel M.B."/>
            <person name="Klostermeier U.C."/>
            <person name="Beiko R.G."/>
            <person name="Rosenstiel P."/>
            <person name="Hippler M."/>
            <person name="Laroche J."/>
        </authorList>
    </citation>
    <scope>NUCLEOTIDE SEQUENCE [LARGE SCALE GENOMIC DNA]</scope>
    <source>
        <strain evidence="8 9">CCMP1005</strain>
    </source>
</reference>
<dbReference type="EMBL" id="AGNL01004595">
    <property type="protein sequence ID" value="EJK73333.1"/>
    <property type="molecule type" value="Genomic_DNA"/>
</dbReference>
<dbReference type="PANTHER" id="PTHR16119:SF17">
    <property type="entry name" value="TRANSMEMBRANE PROTEIN 144"/>
    <property type="match status" value="1"/>
</dbReference>
<dbReference type="GO" id="GO:0015144">
    <property type="term" value="F:carbohydrate transmembrane transporter activity"/>
    <property type="evidence" value="ECO:0007669"/>
    <property type="project" value="InterPro"/>
</dbReference>
<dbReference type="InterPro" id="IPR010651">
    <property type="entry name" value="Sugar_transport"/>
</dbReference>
<keyword evidence="3 7" id="KW-0812">Transmembrane</keyword>
<gene>
    <name evidence="8" type="ORF">THAOC_05052</name>
</gene>
<feature type="region of interest" description="Disordered" evidence="6">
    <location>
        <begin position="252"/>
        <end position="277"/>
    </location>
</feature>
<feature type="transmembrane region" description="Helical" evidence="7">
    <location>
        <begin position="128"/>
        <end position="147"/>
    </location>
</feature>
<dbReference type="PANTHER" id="PTHR16119">
    <property type="entry name" value="TRANSMEMBRANE PROTEIN 144"/>
    <property type="match status" value="1"/>
</dbReference>
<evidence type="ECO:0000256" key="3">
    <source>
        <dbReference type="ARBA" id="ARBA00022692"/>
    </source>
</evidence>
<dbReference type="InterPro" id="IPR037185">
    <property type="entry name" value="EmrE-like"/>
</dbReference>
<keyword evidence="9" id="KW-1185">Reference proteome</keyword>
<dbReference type="eggNOG" id="ENOG502S3ZM">
    <property type="taxonomic scope" value="Eukaryota"/>
</dbReference>
<feature type="transmembrane region" description="Helical" evidence="7">
    <location>
        <begin position="286"/>
        <end position="312"/>
    </location>
</feature>
<evidence type="ECO:0000256" key="5">
    <source>
        <dbReference type="ARBA" id="ARBA00023136"/>
    </source>
</evidence>
<evidence type="ECO:0000256" key="2">
    <source>
        <dbReference type="ARBA" id="ARBA00005731"/>
    </source>
</evidence>
<dbReference type="GO" id="GO:0016020">
    <property type="term" value="C:membrane"/>
    <property type="evidence" value="ECO:0007669"/>
    <property type="project" value="UniProtKB-SubCell"/>
</dbReference>
<feature type="transmembrane region" description="Helical" evidence="7">
    <location>
        <begin position="69"/>
        <end position="89"/>
    </location>
</feature>
<evidence type="ECO:0000256" key="6">
    <source>
        <dbReference type="SAM" id="MobiDB-lite"/>
    </source>
</evidence>
<evidence type="ECO:0000256" key="7">
    <source>
        <dbReference type="SAM" id="Phobius"/>
    </source>
</evidence>
<keyword evidence="4 7" id="KW-1133">Transmembrane helix</keyword>
<name>K0T3S0_THAOC</name>
<dbReference type="InterPro" id="IPR012435">
    <property type="entry name" value="TMEM144"/>
</dbReference>
<comment type="subcellular location">
    <subcellularLocation>
        <location evidence="1">Membrane</location>
        <topology evidence="1">Multi-pass membrane protein</topology>
    </subcellularLocation>
</comment>
<sequence>MILDNCTESCGYVAAIAAAFCLGSFGVPVKSEVVKRLDVDPLVMQSYKTTLCFLMSSPMVMLLGERPRFTHWGILSGVFWVPGGAAGIYGIRKAGLAVAVGTWSSLVVLTSFFWGIHVFGERVKSPNGAAGACLTLILGLIGMANFSSKGKPKKKEKDICSKAETLIRDSTRDLESQQTSTPKKTMKKNAAKNSDITPNDRKVTKVMVNKRCKTKVKRSPSGVETCESVDAPPSSTNSIKPLEMEALLVNVKAKDPESKPQAPEQSSRIRSKSEGRSGLTQRQLGLLAACFNGLWGGTSLIPLVSFLLLMLLT</sequence>
<feature type="transmembrane region" description="Helical" evidence="7">
    <location>
        <begin position="96"/>
        <end position="116"/>
    </location>
</feature>
<accession>K0T3S0</accession>
<organism evidence="8 9">
    <name type="scientific">Thalassiosira oceanica</name>
    <name type="common">Marine diatom</name>
    <dbReference type="NCBI Taxonomy" id="159749"/>
    <lineage>
        <taxon>Eukaryota</taxon>
        <taxon>Sar</taxon>
        <taxon>Stramenopiles</taxon>
        <taxon>Ochrophyta</taxon>
        <taxon>Bacillariophyta</taxon>
        <taxon>Coscinodiscophyceae</taxon>
        <taxon>Thalassiosirophycidae</taxon>
        <taxon>Thalassiosirales</taxon>
        <taxon>Thalassiosiraceae</taxon>
        <taxon>Thalassiosira</taxon>
    </lineage>
</organism>
<comment type="similarity">
    <text evidence="2">Belongs to the TMEM144 family.</text>
</comment>